<dbReference type="RefSeq" id="WP_283734402.1">
    <property type="nucleotide sequence ID" value="NZ_CP125968.1"/>
</dbReference>
<evidence type="ECO:0000313" key="3">
    <source>
        <dbReference type="Proteomes" id="UP001271648"/>
    </source>
</evidence>
<feature type="compositionally biased region" description="Basic and acidic residues" evidence="1">
    <location>
        <begin position="42"/>
        <end position="57"/>
    </location>
</feature>
<organism evidence="2 3">
    <name type="scientific">Sporosarcina thermotolerans</name>
    <dbReference type="NCBI Taxonomy" id="633404"/>
    <lineage>
        <taxon>Bacteria</taxon>
        <taxon>Bacillati</taxon>
        <taxon>Bacillota</taxon>
        <taxon>Bacilli</taxon>
        <taxon>Bacillales</taxon>
        <taxon>Caryophanaceae</taxon>
        <taxon>Sporosarcina</taxon>
    </lineage>
</organism>
<protein>
    <submittedName>
        <fullName evidence="2">Uncharacterized protein</fullName>
    </submittedName>
</protein>
<dbReference type="AlphaFoldDB" id="A0AAW9A961"/>
<dbReference type="EMBL" id="JAUBDJ010000006">
    <property type="protein sequence ID" value="MDW0117530.1"/>
    <property type="molecule type" value="Genomic_DNA"/>
</dbReference>
<dbReference type="Proteomes" id="UP001271648">
    <property type="component" value="Unassembled WGS sequence"/>
</dbReference>
<feature type="compositionally biased region" description="Polar residues" evidence="1">
    <location>
        <begin position="29"/>
        <end position="41"/>
    </location>
</feature>
<gene>
    <name evidence="2" type="ORF">QTL97_11330</name>
</gene>
<feature type="region of interest" description="Disordered" evidence="1">
    <location>
        <begin position="1"/>
        <end position="63"/>
    </location>
</feature>
<accession>A0AAW9A961</accession>
<comment type="caution">
    <text evidence="2">The sequence shown here is derived from an EMBL/GenBank/DDBJ whole genome shotgun (WGS) entry which is preliminary data.</text>
</comment>
<proteinExistence type="predicted"/>
<sequence length="95" mass="11039">MGENENTLDEKENSLGEIENTLDEKENSLGENENSFGVNENLSHKNENSLDEKENSPRSEFQFTKLKPRIYIPNIISPKRSMVLLRNERFIENDP</sequence>
<keyword evidence="3" id="KW-1185">Reference proteome</keyword>
<evidence type="ECO:0000256" key="1">
    <source>
        <dbReference type="SAM" id="MobiDB-lite"/>
    </source>
</evidence>
<name>A0AAW9A961_9BACL</name>
<evidence type="ECO:0000313" key="2">
    <source>
        <dbReference type="EMBL" id="MDW0117530.1"/>
    </source>
</evidence>
<reference evidence="2 3" key="1">
    <citation type="submission" date="2023-06" db="EMBL/GenBank/DDBJ databases">
        <title>Sporosarcina sp. nov., isolated from Korean traditional fermented seafood 'Jeotgal'.</title>
        <authorList>
            <person name="Yang A.I."/>
            <person name="Shin N.-R."/>
        </authorList>
    </citation>
    <scope>NUCLEOTIDE SEQUENCE [LARGE SCALE GENOMIC DNA]</scope>
    <source>
        <strain evidence="2 3">KCTC43456</strain>
    </source>
</reference>